<name>A0A1Z1WN40_9ACTN</name>
<dbReference type="KEGG" id="salf:SMD44_07338"/>
<dbReference type="EMBL" id="CP021748">
    <property type="protein sequence ID" value="ARX87856.1"/>
    <property type="molecule type" value="Genomic_DNA"/>
</dbReference>
<dbReference type="Proteomes" id="UP000195880">
    <property type="component" value="Chromosome"/>
</dbReference>
<evidence type="ECO:0000313" key="1">
    <source>
        <dbReference type="EMBL" id="ARX87856.1"/>
    </source>
</evidence>
<keyword evidence="2" id="KW-1185">Reference proteome</keyword>
<protein>
    <submittedName>
        <fullName evidence="1">Uncharacterized protein</fullName>
    </submittedName>
</protein>
<sequence length="83" mass="9236">MTAEMKVGDVVVDVPRDRVVKVRGIDGDLLIVSRPQGLKWKQKRQACRLATLPEQRGYEIVEAAQRKAASYTPSGSPREVTTK</sequence>
<accession>A0A1Z1WN40</accession>
<proteinExistence type="predicted"/>
<evidence type="ECO:0000313" key="2">
    <source>
        <dbReference type="Proteomes" id="UP000195880"/>
    </source>
</evidence>
<dbReference type="AlphaFoldDB" id="A0A1Z1WN40"/>
<organism evidence="1 2">
    <name type="scientific">Streptomyces alboflavus</name>
    <dbReference type="NCBI Taxonomy" id="67267"/>
    <lineage>
        <taxon>Bacteria</taxon>
        <taxon>Bacillati</taxon>
        <taxon>Actinomycetota</taxon>
        <taxon>Actinomycetes</taxon>
        <taxon>Kitasatosporales</taxon>
        <taxon>Streptomycetaceae</taxon>
        <taxon>Streptomyces</taxon>
    </lineage>
</organism>
<reference evidence="1 2" key="1">
    <citation type="submission" date="2017-05" db="EMBL/GenBank/DDBJ databases">
        <title>Streptomyces alboflavus Genome sequencing and assembly.</title>
        <authorList>
            <person name="Wang Y."/>
            <person name="Du B."/>
            <person name="Ding Y."/>
            <person name="Liu H."/>
            <person name="Hou Q."/>
            <person name="Liu K."/>
            <person name="Wang C."/>
            <person name="Yao L."/>
        </authorList>
    </citation>
    <scope>NUCLEOTIDE SEQUENCE [LARGE SCALE GENOMIC DNA]</scope>
    <source>
        <strain evidence="1 2">MDJK44</strain>
    </source>
</reference>
<dbReference type="RefSeq" id="WP_087886593.1">
    <property type="nucleotide sequence ID" value="NZ_CP021748.1"/>
</dbReference>
<gene>
    <name evidence="1" type="ORF">SMD44_07338</name>
</gene>